<dbReference type="InterPro" id="IPR003382">
    <property type="entry name" value="Flavoprotein"/>
</dbReference>
<organism evidence="2 3">
    <name type="scientific">Thermomonospora curvata (strain ATCC 19995 / DSM 43183 / JCM 3096 / KCTC 9072 / NBRC 15933 / NCIMB 10081 / Henssen B9)</name>
    <dbReference type="NCBI Taxonomy" id="471852"/>
    <lineage>
        <taxon>Bacteria</taxon>
        <taxon>Bacillati</taxon>
        <taxon>Actinomycetota</taxon>
        <taxon>Actinomycetes</taxon>
        <taxon>Streptosporangiales</taxon>
        <taxon>Thermomonosporaceae</taxon>
        <taxon>Thermomonospora</taxon>
    </lineage>
</organism>
<feature type="domain" description="Flavoprotein" evidence="1">
    <location>
        <begin position="5"/>
        <end position="129"/>
    </location>
</feature>
<dbReference type="SUPFAM" id="SSF52507">
    <property type="entry name" value="Homo-oligomeric flavin-containing Cys decarboxylases, HFCD"/>
    <property type="match status" value="1"/>
</dbReference>
<dbReference type="GO" id="GO:0010181">
    <property type="term" value="F:FMN binding"/>
    <property type="evidence" value="ECO:0007669"/>
    <property type="project" value="TreeGrafter"/>
</dbReference>
<dbReference type="RefSeq" id="WP_012851049.1">
    <property type="nucleotide sequence ID" value="NC_013510.1"/>
</dbReference>
<dbReference type="OrthoDB" id="161343at2"/>
<name>D1A4N0_THECD</name>
<reference evidence="2 3" key="1">
    <citation type="journal article" date="2011" name="Stand. Genomic Sci.">
        <title>Complete genome sequence of Thermomonospora curvata type strain (B9).</title>
        <authorList>
            <person name="Chertkov O."/>
            <person name="Sikorski J."/>
            <person name="Nolan M."/>
            <person name="Lapidus A."/>
            <person name="Lucas S."/>
            <person name="Del Rio T.G."/>
            <person name="Tice H."/>
            <person name="Cheng J.F."/>
            <person name="Goodwin L."/>
            <person name="Pitluck S."/>
            <person name="Liolios K."/>
            <person name="Ivanova N."/>
            <person name="Mavromatis K."/>
            <person name="Mikhailova N."/>
            <person name="Ovchinnikova G."/>
            <person name="Pati A."/>
            <person name="Chen A."/>
            <person name="Palaniappan K."/>
            <person name="Djao O.D."/>
            <person name="Land M."/>
            <person name="Hauser L."/>
            <person name="Chang Y.J."/>
            <person name="Jeffries C.D."/>
            <person name="Brettin T."/>
            <person name="Han C."/>
            <person name="Detter J.C."/>
            <person name="Rohde M."/>
            <person name="Goker M."/>
            <person name="Woyke T."/>
            <person name="Bristow J."/>
            <person name="Eisen J.A."/>
            <person name="Markowitz V."/>
            <person name="Hugenholtz P."/>
            <person name="Klenk H.P."/>
            <person name="Kyrpides N.C."/>
        </authorList>
    </citation>
    <scope>NUCLEOTIDE SEQUENCE [LARGE SCALE GENOMIC DNA]</scope>
    <source>
        <strain evidence="3">ATCC 19995 / DSM 43183 / JCM 3096 / KCTC 9072 / NBRC 15933 / NCIMB 10081 / Henssen B9</strain>
    </source>
</reference>
<dbReference type="Pfam" id="PF02441">
    <property type="entry name" value="Flavoprotein"/>
    <property type="match status" value="1"/>
</dbReference>
<dbReference type="PANTHER" id="PTHR14359:SF6">
    <property type="entry name" value="PHOSPHOPANTOTHENOYLCYSTEINE DECARBOXYLASE"/>
    <property type="match status" value="1"/>
</dbReference>
<dbReference type="GO" id="GO:0071513">
    <property type="term" value="C:phosphopantothenoylcysteine decarboxylase complex"/>
    <property type="evidence" value="ECO:0007669"/>
    <property type="project" value="TreeGrafter"/>
</dbReference>
<dbReference type="GO" id="GO:0004633">
    <property type="term" value="F:phosphopantothenoylcysteine decarboxylase activity"/>
    <property type="evidence" value="ECO:0007669"/>
    <property type="project" value="TreeGrafter"/>
</dbReference>
<gene>
    <name evidence="2" type="ordered locus">Tcur_0670</name>
</gene>
<protein>
    <submittedName>
        <fullName evidence="2">Flavoprotein</fullName>
    </submittedName>
</protein>
<dbReference type="GO" id="GO:0015937">
    <property type="term" value="P:coenzyme A biosynthetic process"/>
    <property type="evidence" value="ECO:0007669"/>
    <property type="project" value="TreeGrafter"/>
</dbReference>
<dbReference type="EMBL" id="CP001738">
    <property type="protein sequence ID" value="ACY96265.1"/>
    <property type="molecule type" value="Genomic_DNA"/>
</dbReference>
<dbReference type="InterPro" id="IPR036551">
    <property type="entry name" value="Flavin_trans-like"/>
</dbReference>
<dbReference type="PANTHER" id="PTHR14359">
    <property type="entry name" value="HOMO-OLIGOMERIC FLAVIN CONTAINING CYS DECARBOXYLASE FAMILY"/>
    <property type="match status" value="1"/>
</dbReference>
<evidence type="ECO:0000259" key="1">
    <source>
        <dbReference type="Pfam" id="PF02441"/>
    </source>
</evidence>
<dbReference type="Gene3D" id="3.40.50.1950">
    <property type="entry name" value="Flavin prenyltransferase-like"/>
    <property type="match status" value="1"/>
</dbReference>
<proteinExistence type="predicted"/>
<evidence type="ECO:0000313" key="3">
    <source>
        <dbReference type="Proteomes" id="UP000001918"/>
    </source>
</evidence>
<dbReference type="AlphaFoldDB" id="D1A4N0"/>
<keyword evidence="3" id="KW-1185">Reference proteome</keyword>
<dbReference type="KEGG" id="tcu:Tcur_0670"/>
<evidence type="ECO:0000313" key="2">
    <source>
        <dbReference type="EMBL" id="ACY96265.1"/>
    </source>
</evidence>
<dbReference type="HOGENOM" id="CLU_118224_0_0_11"/>
<sequence>MNKVLYLIVCGAAPAPYADRLVKLAREQSWDVWVVGTPASRDFADFKALQEASGHPVRDSYKRPGEADVGMPGADAVVVAPATMNTIGKWANGICDTLATGILGESFAFNVPLVVLPFVSDAQAANPAYVRNVQFLQDCGVLFPVGIGRPGRVRDFPWEAALKALG</sequence>
<dbReference type="Proteomes" id="UP000001918">
    <property type="component" value="Chromosome"/>
</dbReference>
<dbReference type="eggNOG" id="COG0452">
    <property type="taxonomic scope" value="Bacteria"/>
</dbReference>
<accession>D1A4N0</accession>
<dbReference type="STRING" id="471852.Tcur_0670"/>